<evidence type="ECO:0000313" key="3">
    <source>
        <dbReference type="Proteomes" id="UP000559027"/>
    </source>
</evidence>
<dbReference type="EMBL" id="JAACJO010000005">
    <property type="protein sequence ID" value="KAF5358254.1"/>
    <property type="molecule type" value="Genomic_DNA"/>
</dbReference>
<evidence type="ECO:0000256" key="1">
    <source>
        <dbReference type="SAM" id="MobiDB-lite"/>
    </source>
</evidence>
<organism evidence="2 3">
    <name type="scientific">Leucocoprinus leucothites</name>
    <dbReference type="NCBI Taxonomy" id="201217"/>
    <lineage>
        <taxon>Eukaryota</taxon>
        <taxon>Fungi</taxon>
        <taxon>Dikarya</taxon>
        <taxon>Basidiomycota</taxon>
        <taxon>Agaricomycotina</taxon>
        <taxon>Agaricomycetes</taxon>
        <taxon>Agaricomycetidae</taxon>
        <taxon>Agaricales</taxon>
        <taxon>Agaricineae</taxon>
        <taxon>Agaricaceae</taxon>
        <taxon>Leucocoprinus</taxon>
    </lineage>
</organism>
<dbReference type="OrthoDB" id="3270368at2759"/>
<name>A0A8H5LIE6_9AGAR</name>
<feature type="region of interest" description="Disordered" evidence="1">
    <location>
        <begin position="326"/>
        <end position="345"/>
    </location>
</feature>
<proteinExistence type="predicted"/>
<feature type="region of interest" description="Disordered" evidence="1">
    <location>
        <begin position="385"/>
        <end position="406"/>
    </location>
</feature>
<feature type="compositionally biased region" description="Low complexity" evidence="1">
    <location>
        <begin position="472"/>
        <end position="489"/>
    </location>
</feature>
<dbReference type="AlphaFoldDB" id="A0A8H5LIE6"/>
<evidence type="ECO:0000313" key="2">
    <source>
        <dbReference type="EMBL" id="KAF5358254.1"/>
    </source>
</evidence>
<feature type="compositionally biased region" description="Basic residues" evidence="1">
    <location>
        <begin position="566"/>
        <end position="579"/>
    </location>
</feature>
<feature type="region of interest" description="Disordered" evidence="1">
    <location>
        <begin position="893"/>
        <end position="912"/>
    </location>
</feature>
<reference evidence="2 3" key="1">
    <citation type="journal article" date="2020" name="ISME J.">
        <title>Uncovering the hidden diversity of litter-decomposition mechanisms in mushroom-forming fungi.</title>
        <authorList>
            <person name="Floudas D."/>
            <person name="Bentzer J."/>
            <person name="Ahren D."/>
            <person name="Johansson T."/>
            <person name="Persson P."/>
            <person name="Tunlid A."/>
        </authorList>
    </citation>
    <scope>NUCLEOTIDE SEQUENCE [LARGE SCALE GENOMIC DNA]</scope>
    <source>
        <strain evidence="2 3">CBS 146.42</strain>
    </source>
</reference>
<feature type="compositionally biased region" description="Basic and acidic residues" evidence="1">
    <location>
        <begin position="423"/>
        <end position="443"/>
    </location>
</feature>
<comment type="caution">
    <text evidence="2">The sequence shown here is derived from an EMBL/GenBank/DDBJ whole genome shotgun (WGS) entry which is preliminary data.</text>
</comment>
<accession>A0A8H5LIE6</accession>
<feature type="compositionally biased region" description="Basic and acidic residues" evidence="1">
    <location>
        <begin position="511"/>
        <end position="523"/>
    </location>
</feature>
<keyword evidence="3" id="KW-1185">Reference proteome</keyword>
<dbReference type="Proteomes" id="UP000559027">
    <property type="component" value="Unassembled WGS sequence"/>
</dbReference>
<feature type="compositionally biased region" description="Basic and acidic residues" evidence="1">
    <location>
        <begin position="628"/>
        <end position="638"/>
    </location>
</feature>
<gene>
    <name evidence="2" type="ORF">D9756_001835</name>
</gene>
<feature type="region of interest" description="Disordered" evidence="1">
    <location>
        <begin position="422"/>
        <end position="701"/>
    </location>
</feature>
<sequence>MQDSQPVLYISLTLCPADVRTLVAHNFYGVICDNYFFDSPASERVLGRSKATTLTAVFQLLSDSVVGHPENQSKLRRSTSLGGHRIGNTLTRLQDFLPLEALLELFANLLPSAKAAGGQEKRAQFVRQVFNPTYFPNYQEIAEILTSPVLDWTITSQRISDSLAVGKPLFPQPFETKQIVIGSSQTYPVERIYVDGSGFLASVDEGDTLSTLQLPYRQLEKLSVSRPSKGVVVVIVVSKVPPIKNQEILPAPLSQEEGRCQCSWELKANDAERMFYALRHRKLDHLLTAASRKISLSSGGVEFLDTRPPVPSQLKKYPHALWSKVDPHETSPLLPKSATSHVGAAVTPRYATSKLGYKDTPSASIAPGESGLQPSKVPVPVAALNDRGPLPELTDLDSEPENSPSQIVRRVTRKNKRAFVIKSDTEPESLAKRPLESEADKNQPKTMISPLSKPFFAQTPARKKGKENTKVQTARQTRATTRALAATTAFRGYRPQNIRVPRFTNRNVESPSDRNSRKHKLEEEVYDENQIKKANRSNAPPAKRPRLKEETAENAPFSPMKEQPKRPKPRPVRNYRTKRGSSPPASARTSAGVDQDKPQATSRTAATRMKDGKNKTVKPRPAKPPPTVKEERRPKLRDIISISSDGECQKQKQSVRRSPRINKAAIQTAQLNSKGLREDPKQLGQEKPPKPKRNKAPWDSPSLTAQVELSKSDMATSSMQLSELMDPPALGFDVQMWNANSSKPVSRMPTPVEKCQEDVEMVDLTKDGPSPEVNQAKSLMPVILPERPARRLSATRVDQEAIGVPSRTSHSLIDTVPQARPTMRAVKVVQTKTMVDIGIQVDTVEEISVTPQPLVSQNPSPVAPAPEPSVKSLPKVQTLTVARRRNSFAFVTSTPVPKPKLDGTPSLITKPPMIPRMRQRPVFAAEPSESVRSVRRRVPERVTRSIGDVLSEINDAILSKIESKFDGVRGDLRAAQKRLLDTTAERLGEMQSKNIEQYNVLVELFEKYATERRGNLQLFDEIRRANQEAVDGVAEILLKLSRQSLSKKFPKSLFASSLGILKERKSLYQ</sequence>
<protein>
    <submittedName>
        <fullName evidence="2">Uncharacterized protein</fullName>
    </submittedName>
</protein>